<gene>
    <name evidence="5" type="ORF">HPLM_LOCUS5181</name>
</gene>
<keyword evidence="3" id="KW-0472">Membrane</keyword>
<protein>
    <submittedName>
        <fullName evidence="7">ZP domain-containing protein</fullName>
    </submittedName>
</protein>
<feature type="transmembrane region" description="Helical" evidence="3">
    <location>
        <begin position="244"/>
        <end position="267"/>
    </location>
</feature>
<keyword evidence="6" id="KW-1185">Reference proteome</keyword>
<dbReference type="EMBL" id="UZAF01016300">
    <property type="protein sequence ID" value="VDO25143.1"/>
    <property type="molecule type" value="Genomic_DNA"/>
</dbReference>
<dbReference type="GO" id="GO:0042302">
    <property type="term" value="F:structural constituent of cuticle"/>
    <property type="evidence" value="ECO:0007669"/>
    <property type="project" value="UniProtKB-KW"/>
</dbReference>
<dbReference type="SMART" id="SM00241">
    <property type="entry name" value="ZP"/>
    <property type="match status" value="1"/>
</dbReference>
<evidence type="ECO:0000256" key="1">
    <source>
        <dbReference type="ARBA" id="ARBA00022460"/>
    </source>
</evidence>
<dbReference type="Pfam" id="PF25057">
    <property type="entry name" value="CUT_N"/>
    <property type="match status" value="1"/>
</dbReference>
<dbReference type="InterPro" id="IPR056953">
    <property type="entry name" value="CUT_N"/>
</dbReference>
<dbReference type="InterPro" id="IPR051962">
    <property type="entry name" value="Cuticlin"/>
</dbReference>
<organism evidence="7">
    <name type="scientific">Haemonchus placei</name>
    <name type="common">Barber's pole worm</name>
    <dbReference type="NCBI Taxonomy" id="6290"/>
    <lineage>
        <taxon>Eukaryota</taxon>
        <taxon>Metazoa</taxon>
        <taxon>Ecdysozoa</taxon>
        <taxon>Nematoda</taxon>
        <taxon>Chromadorea</taxon>
        <taxon>Rhabditida</taxon>
        <taxon>Rhabditina</taxon>
        <taxon>Rhabditomorpha</taxon>
        <taxon>Strongyloidea</taxon>
        <taxon>Trichostrongylidae</taxon>
        <taxon>Haemonchus</taxon>
    </lineage>
</organism>
<reference evidence="7" key="1">
    <citation type="submission" date="2017-02" db="UniProtKB">
        <authorList>
            <consortium name="WormBaseParasite"/>
        </authorList>
    </citation>
    <scope>IDENTIFICATION</scope>
</reference>
<evidence type="ECO:0000313" key="5">
    <source>
        <dbReference type="EMBL" id="VDO25143.1"/>
    </source>
</evidence>
<evidence type="ECO:0000256" key="3">
    <source>
        <dbReference type="SAM" id="Phobius"/>
    </source>
</evidence>
<dbReference type="PANTHER" id="PTHR22907:SF32">
    <property type="entry name" value="ZP DOMAIN-CONTAINING PROTEIN"/>
    <property type="match status" value="1"/>
</dbReference>
<sequence>MVHWAKLWKMIPGTPKVLCEDNDLSLDIVTSKPFQGNIFVKGRAKDKSCRQSYANNGTNSYSLPLGKCGMQRLRSANPRGVNFVVTVLVSFHPAGFITKNDRAFHVKCFYMEPDSIVSQSIDVSSLPTTELQDSMSMPKCEYSVRRDSPNGPTLTYANVGEMVFKYADSNQLYFTCQIRLCQRQMGMCQDVTPPSCGLDRPNRTRRATSHWDDPEIDVATHEMLVLDAEERHLISSNPVCLPKITLPLIPLVLVTVAAVSVSVTMVIMGRKKEKIPYAP</sequence>
<feature type="domain" description="ZP" evidence="4">
    <location>
        <begin position="18"/>
        <end position="279"/>
    </location>
</feature>
<proteinExistence type="predicted"/>
<dbReference type="PANTHER" id="PTHR22907">
    <property type="entry name" value="GH04558P"/>
    <property type="match status" value="1"/>
</dbReference>
<keyword evidence="3" id="KW-0812">Transmembrane</keyword>
<evidence type="ECO:0000256" key="2">
    <source>
        <dbReference type="ARBA" id="ARBA00022729"/>
    </source>
</evidence>
<accession>A0A0N4W5F4</accession>
<name>A0A0N4W5F4_HAEPC</name>
<keyword evidence="3" id="KW-1133">Transmembrane helix</keyword>
<keyword evidence="2" id="KW-0732">Signal</keyword>
<dbReference type="InterPro" id="IPR001507">
    <property type="entry name" value="ZP_dom"/>
</dbReference>
<dbReference type="Proteomes" id="UP000268014">
    <property type="component" value="Unassembled WGS sequence"/>
</dbReference>
<evidence type="ECO:0000313" key="7">
    <source>
        <dbReference type="WBParaSite" id="HPLM_0000518901-mRNA-1"/>
    </source>
</evidence>
<evidence type="ECO:0000313" key="6">
    <source>
        <dbReference type="Proteomes" id="UP000268014"/>
    </source>
</evidence>
<keyword evidence="1" id="KW-0193">Cuticle</keyword>
<reference evidence="5 6" key="2">
    <citation type="submission" date="2018-11" db="EMBL/GenBank/DDBJ databases">
        <authorList>
            <consortium name="Pathogen Informatics"/>
        </authorList>
    </citation>
    <scope>NUCLEOTIDE SEQUENCE [LARGE SCALE GENOMIC DNA]</scope>
    <source>
        <strain evidence="5 6">MHpl1</strain>
    </source>
</reference>
<dbReference type="OMA" id="YMEPDSI"/>
<dbReference type="STRING" id="6290.A0A0N4W5F4"/>
<evidence type="ECO:0000259" key="4">
    <source>
        <dbReference type="PROSITE" id="PS51034"/>
    </source>
</evidence>
<dbReference type="WBParaSite" id="HPLM_0000518901-mRNA-1">
    <property type="protein sequence ID" value="HPLM_0000518901-mRNA-1"/>
    <property type="gene ID" value="HPLM_0000518901"/>
</dbReference>
<dbReference type="PROSITE" id="PS51034">
    <property type="entry name" value="ZP_2"/>
    <property type="match status" value="1"/>
</dbReference>
<dbReference type="AlphaFoldDB" id="A0A0N4W5F4"/>
<dbReference type="OrthoDB" id="6139674at2759"/>